<protein>
    <submittedName>
        <fullName evidence="1">Uncharacterized protein</fullName>
    </submittedName>
</protein>
<gene>
    <name evidence="1" type="ORF">TM448A04213_0012</name>
</gene>
<organism evidence="1">
    <name type="scientific">viral metagenome</name>
    <dbReference type="NCBI Taxonomy" id="1070528"/>
    <lineage>
        <taxon>unclassified sequences</taxon>
        <taxon>metagenomes</taxon>
        <taxon>organismal metagenomes</taxon>
    </lineage>
</organism>
<sequence>MNFGDWLEEEIEKMFPNDILNTLDRDRPYDGQPWTDAGERGKREIKGITMRDLNDCFLRACYDSAPIQPEEYPKSVYDLPWEHIDIMAVAQNMSCWVEKYMNIFPNIPKISENNLFEGIPTLELPPDMELNL</sequence>
<name>A0A6H2A357_9ZZZZ</name>
<proteinExistence type="predicted"/>
<dbReference type="EMBL" id="MT144464">
    <property type="protein sequence ID" value="QJA53945.1"/>
    <property type="molecule type" value="Genomic_DNA"/>
</dbReference>
<dbReference type="AlphaFoldDB" id="A0A6H2A357"/>
<evidence type="ECO:0000313" key="1">
    <source>
        <dbReference type="EMBL" id="QJA53945.1"/>
    </source>
</evidence>
<reference evidence="1" key="1">
    <citation type="submission" date="2020-03" db="EMBL/GenBank/DDBJ databases">
        <title>The deep terrestrial virosphere.</title>
        <authorList>
            <person name="Holmfeldt K."/>
            <person name="Nilsson E."/>
            <person name="Simone D."/>
            <person name="Lopez-Fernandez M."/>
            <person name="Wu X."/>
            <person name="de Brujin I."/>
            <person name="Lundin D."/>
            <person name="Andersson A."/>
            <person name="Bertilsson S."/>
            <person name="Dopson M."/>
        </authorList>
    </citation>
    <scope>NUCLEOTIDE SEQUENCE</scope>
    <source>
        <strain evidence="1">TM448A04213</strain>
    </source>
</reference>
<accession>A0A6H2A357</accession>